<proteinExistence type="predicted"/>
<evidence type="ECO:0008006" key="2">
    <source>
        <dbReference type="Google" id="ProtNLM"/>
    </source>
</evidence>
<dbReference type="InterPro" id="IPR041881">
    <property type="entry name" value="PqqD_sf"/>
</dbReference>
<evidence type="ECO:0000313" key="1">
    <source>
        <dbReference type="EMBL" id="GAI56098.1"/>
    </source>
</evidence>
<reference evidence="1" key="1">
    <citation type="journal article" date="2014" name="Front. Microbiol.">
        <title>High frequency of phylogenetically diverse reductive dehalogenase-homologous genes in deep subseafloor sedimentary metagenomes.</title>
        <authorList>
            <person name="Kawai M."/>
            <person name="Futagami T."/>
            <person name="Toyoda A."/>
            <person name="Takaki Y."/>
            <person name="Nishi S."/>
            <person name="Hori S."/>
            <person name="Arai W."/>
            <person name="Tsubouchi T."/>
            <person name="Morono Y."/>
            <person name="Uchiyama I."/>
            <person name="Ito T."/>
            <person name="Fujiyama A."/>
            <person name="Inagaki F."/>
            <person name="Takami H."/>
        </authorList>
    </citation>
    <scope>NUCLEOTIDE SEQUENCE</scope>
    <source>
        <strain evidence="1">Expedition CK06-06</strain>
    </source>
</reference>
<dbReference type="InterPro" id="IPR008792">
    <property type="entry name" value="PQQD"/>
</dbReference>
<gene>
    <name evidence="1" type="ORF">S06H3_55138</name>
</gene>
<dbReference type="Gene3D" id="1.10.10.1150">
    <property type="entry name" value="Coenzyme PQQ synthesis protein D (PqqD)"/>
    <property type="match status" value="1"/>
</dbReference>
<dbReference type="AlphaFoldDB" id="X1PJT4"/>
<protein>
    <recommendedName>
        <fullName evidence="2">HPr-rel-A system PqqD family protein</fullName>
    </recommendedName>
</protein>
<name>X1PJT4_9ZZZZ</name>
<dbReference type="Pfam" id="PF05402">
    <property type="entry name" value="PqqD"/>
    <property type="match status" value="1"/>
</dbReference>
<dbReference type="EMBL" id="BARV01035323">
    <property type="protein sequence ID" value="GAI56098.1"/>
    <property type="molecule type" value="Genomic_DNA"/>
</dbReference>
<organism evidence="1">
    <name type="scientific">marine sediment metagenome</name>
    <dbReference type="NCBI Taxonomy" id="412755"/>
    <lineage>
        <taxon>unclassified sequences</taxon>
        <taxon>metagenomes</taxon>
        <taxon>ecological metagenomes</taxon>
    </lineage>
</organism>
<accession>X1PJT4</accession>
<sequence>MKIKKNIAVSETGFVFDPTGGESYSINGVGQEIIALLKEDKSPEEISSIMTQEYEIDAASFEKYFYDFMGMLRQFQLIEEDE</sequence>
<comment type="caution">
    <text evidence="1">The sequence shown here is derived from an EMBL/GenBank/DDBJ whole genome shotgun (WGS) entry which is preliminary data.</text>
</comment>